<evidence type="ECO:0000256" key="5">
    <source>
        <dbReference type="HAMAP-Rule" id="MF_00014"/>
    </source>
</evidence>
<comment type="subcellular location">
    <subcellularLocation>
        <location evidence="5">Cytoplasm</location>
    </subcellularLocation>
</comment>
<evidence type="ECO:0000313" key="9">
    <source>
        <dbReference type="Proteomes" id="UP000625780"/>
    </source>
</evidence>
<keyword evidence="1 5" id="KW-0963">Cytoplasm</keyword>
<keyword evidence="4 5" id="KW-0143">Chaperone</keyword>
<reference evidence="9" key="1">
    <citation type="journal article" date="2019" name="Int. J. Syst. Evol. Microbiol.">
        <title>The Global Catalogue of Microorganisms (GCM) 10K type strain sequencing project: providing services to taxonomists for standard genome sequencing and annotation.</title>
        <authorList>
            <consortium name="The Broad Institute Genomics Platform"/>
            <consortium name="The Broad Institute Genome Sequencing Center for Infectious Disease"/>
            <person name="Wu L."/>
            <person name="Ma J."/>
        </authorList>
    </citation>
    <scope>NUCLEOTIDE SEQUENCE [LARGE SCALE GENOMIC DNA]</scope>
    <source>
        <strain evidence="9">CGMCC 1.12606</strain>
    </source>
</reference>
<keyword evidence="9" id="KW-1185">Reference proteome</keyword>
<dbReference type="Pfam" id="PF01782">
    <property type="entry name" value="RimM"/>
    <property type="match status" value="1"/>
</dbReference>
<dbReference type="Gene3D" id="2.30.30.240">
    <property type="entry name" value="PRC-barrel domain"/>
    <property type="match status" value="1"/>
</dbReference>
<evidence type="ECO:0000313" key="8">
    <source>
        <dbReference type="EMBL" id="GGD47516.1"/>
    </source>
</evidence>
<keyword evidence="3 5" id="KW-0698">rRNA processing</keyword>
<evidence type="ECO:0000256" key="1">
    <source>
        <dbReference type="ARBA" id="ARBA00022490"/>
    </source>
</evidence>
<evidence type="ECO:0000256" key="3">
    <source>
        <dbReference type="ARBA" id="ARBA00022552"/>
    </source>
</evidence>
<evidence type="ECO:0000256" key="2">
    <source>
        <dbReference type="ARBA" id="ARBA00022517"/>
    </source>
</evidence>
<dbReference type="Pfam" id="PF24986">
    <property type="entry name" value="PRC_RimM"/>
    <property type="match status" value="1"/>
</dbReference>
<comment type="subunit">
    <text evidence="5">Binds ribosomal protein uS19.</text>
</comment>
<dbReference type="SUPFAM" id="SSF50346">
    <property type="entry name" value="PRC-barrel domain"/>
    <property type="match status" value="1"/>
</dbReference>
<keyword evidence="2 5" id="KW-0690">Ribosome biogenesis</keyword>
<dbReference type="EMBL" id="BMFH01000001">
    <property type="protein sequence ID" value="GGD47516.1"/>
    <property type="molecule type" value="Genomic_DNA"/>
</dbReference>
<dbReference type="InterPro" id="IPR011961">
    <property type="entry name" value="RimM"/>
</dbReference>
<dbReference type="PANTHER" id="PTHR33692:SF1">
    <property type="entry name" value="RIBOSOME MATURATION FACTOR RIMM"/>
    <property type="match status" value="1"/>
</dbReference>
<name>A0ABQ1QWL0_9FLAO</name>
<protein>
    <recommendedName>
        <fullName evidence="5">Ribosome maturation factor RimM</fullName>
    </recommendedName>
</protein>
<dbReference type="InterPro" id="IPR002676">
    <property type="entry name" value="RimM_N"/>
</dbReference>
<feature type="domain" description="RimM N-terminal" evidence="6">
    <location>
        <begin position="14"/>
        <end position="93"/>
    </location>
</feature>
<dbReference type="NCBIfam" id="TIGR02273">
    <property type="entry name" value="16S_RimM"/>
    <property type="match status" value="1"/>
</dbReference>
<evidence type="ECO:0000256" key="4">
    <source>
        <dbReference type="ARBA" id="ARBA00023186"/>
    </source>
</evidence>
<dbReference type="InterPro" id="IPR056792">
    <property type="entry name" value="PRC_RimM"/>
</dbReference>
<dbReference type="InterPro" id="IPR011033">
    <property type="entry name" value="PRC_barrel-like_sf"/>
</dbReference>
<evidence type="ECO:0000259" key="7">
    <source>
        <dbReference type="Pfam" id="PF24986"/>
    </source>
</evidence>
<feature type="domain" description="Ribosome maturation factor RimM PRC barrel" evidence="7">
    <location>
        <begin position="108"/>
        <end position="174"/>
    </location>
</feature>
<comment type="caution">
    <text evidence="8">The sequence shown here is derived from an EMBL/GenBank/DDBJ whole genome shotgun (WGS) entry which is preliminary data.</text>
</comment>
<evidence type="ECO:0000259" key="6">
    <source>
        <dbReference type="Pfam" id="PF01782"/>
    </source>
</evidence>
<organism evidence="8 9">
    <name type="scientific">Muriicola marianensis</name>
    <dbReference type="NCBI Taxonomy" id="1324801"/>
    <lineage>
        <taxon>Bacteria</taxon>
        <taxon>Pseudomonadati</taxon>
        <taxon>Bacteroidota</taxon>
        <taxon>Flavobacteriia</taxon>
        <taxon>Flavobacteriales</taxon>
        <taxon>Flavobacteriaceae</taxon>
        <taxon>Muriicola</taxon>
    </lineage>
</organism>
<comment type="domain">
    <text evidence="5">The PRC barrel domain binds ribosomal protein uS19.</text>
</comment>
<dbReference type="Gene3D" id="2.40.30.60">
    <property type="entry name" value="RimM"/>
    <property type="match status" value="1"/>
</dbReference>
<comment type="function">
    <text evidence="5">An accessory protein needed during the final step in the assembly of 30S ribosomal subunit, possibly for assembly of the head region. Essential for efficient processing of 16S rRNA. May be needed both before and after RbfA during the maturation of 16S rRNA. It has affinity for free ribosomal 30S subunits but not for 70S ribosomes.</text>
</comment>
<dbReference type="HAMAP" id="MF_00014">
    <property type="entry name" value="Ribosome_mat_RimM"/>
    <property type="match status" value="1"/>
</dbReference>
<sequence length="181" mass="20482">MATRSMRKEECFYLGKIVSKYSFKGEVLIKLDTDEPETYENLESVFISLGNSLVPFFIAQSRLHRSNLLRVDFEEISNEAEADKIIGSEVYLPLDRLPPLSGKKFYYHEVIGFSLVDSEYGDIGTIVSINDSAAQALFVADKDGKQLLIPINDEIITEIDRTEKTIFVKTPEGLVSLYLED</sequence>
<accession>A0ABQ1QWL0</accession>
<dbReference type="PANTHER" id="PTHR33692">
    <property type="entry name" value="RIBOSOME MATURATION FACTOR RIMM"/>
    <property type="match status" value="1"/>
</dbReference>
<dbReference type="SUPFAM" id="SSF50447">
    <property type="entry name" value="Translation proteins"/>
    <property type="match status" value="1"/>
</dbReference>
<dbReference type="InterPro" id="IPR036976">
    <property type="entry name" value="RimM_N_sf"/>
</dbReference>
<comment type="similarity">
    <text evidence="5">Belongs to the RimM family.</text>
</comment>
<dbReference type="InterPro" id="IPR009000">
    <property type="entry name" value="Transl_B-barrel_sf"/>
</dbReference>
<dbReference type="Proteomes" id="UP000625780">
    <property type="component" value="Unassembled WGS sequence"/>
</dbReference>
<gene>
    <name evidence="5 8" type="primary">rimM</name>
    <name evidence="8" type="ORF">GCM10011361_12860</name>
</gene>
<proteinExistence type="inferred from homology"/>